<protein>
    <submittedName>
        <fullName evidence="2">Uncharacterized protein</fullName>
    </submittedName>
</protein>
<evidence type="ECO:0000313" key="3">
    <source>
        <dbReference type="Proteomes" id="UP000677668"/>
    </source>
</evidence>
<evidence type="ECO:0000256" key="1">
    <source>
        <dbReference type="SAM" id="Phobius"/>
    </source>
</evidence>
<sequence>MSDEKTSGNAAGSGTEGDIIKIDNVLVYTNDDTIVIESKSRPIIELLGCLLSFLFAIILVLTFQLQFSILLPVLFMALFIMIFLLVSKLASDVIDRKIIDKKKMIIRFEKEKKGKLKTKAQYSTSVVKNVKVVVDDYSRMGVYLDFYPGSVTESVCIIGGEVWDNAKKLELAHKIAEFLGVPVIEKT</sequence>
<name>A0ABX8B6E1_9BACT</name>
<keyword evidence="3" id="KW-1185">Reference proteome</keyword>
<keyword evidence="1" id="KW-1133">Transmembrane helix</keyword>
<evidence type="ECO:0000313" key="2">
    <source>
        <dbReference type="EMBL" id="QUV95280.1"/>
    </source>
</evidence>
<dbReference type="EMBL" id="CP072643">
    <property type="protein sequence ID" value="QUV95280.1"/>
    <property type="molecule type" value="Genomic_DNA"/>
</dbReference>
<proteinExistence type="predicted"/>
<keyword evidence="1" id="KW-0472">Membrane</keyword>
<feature type="transmembrane region" description="Helical" evidence="1">
    <location>
        <begin position="69"/>
        <end position="87"/>
    </location>
</feature>
<accession>A0ABX8B6E1</accession>
<reference evidence="2 3" key="1">
    <citation type="submission" date="2021-03" db="EMBL/GenBank/DDBJ databases">
        <title>Genomic and phenotypic characterization of Chloracidobacterium isolates provides evidence for multiple species.</title>
        <authorList>
            <person name="Saini M.K."/>
            <person name="Costas A.M.G."/>
            <person name="Tank M."/>
            <person name="Bryant D.A."/>
        </authorList>
    </citation>
    <scope>NUCLEOTIDE SEQUENCE [LARGE SCALE GENOMIC DNA]</scope>
    <source>
        <strain evidence="2 3">N</strain>
    </source>
</reference>
<keyword evidence="1" id="KW-0812">Transmembrane</keyword>
<dbReference type="RefSeq" id="WP_211423514.1">
    <property type="nucleotide sequence ID" value="NZ_CP072643.1"/>
</dbReference>
<feature type="transmembrane region" description="Helical" evidence="1">
    <location>
        <begin position="43"/>
        <end position="63"/>
    </location>
</feature>
<organism evidence="2 3">
    <name type="scientific">Chloracidobacterium sp. N</name>
    <dbReference type="NCBI Taxonomy" id="2821540"/>
    <lineage>
        <taxon>Bacteria</taxon>
        <taxon>Pseudomonadati</taxon>
        <taxon>Acidobacteriota</taxon>
        <taxon>Terriglobia</taxon>
        <taxon>Terriglobales</taxon>
        <taxon>Acidobacteriaceae</taxon>
        <taxon>Chloracidobacterium</taxon>
        <taxon>Chloracidobacterium aggregatum</taxon>
    </lineage>
</organism>
<dbReference type="Proteomes" id="UP000677668">
    <property type="component" value="Chromosome 2"/>
</dbReference>
<gene>
    <name evidence="2" type="ORF">J8C05_14800</name>
</gene>